<evidence type="ECO:0000313" key="1">
    <source>
        <dbReference type="EMBL" id="MPM17487.1"/>
    </source>
</evidence>
<proteinExistence type="predicted"/>
<name>A0A644XNC1_9ZZZZ</name>
<dbReference type="EMBL" id="VSSQ01002806">
    <property type="protein sequence ID" value="MPM17487.1"/>
    <property type="molecule type" value="Genomic_DNA"/>
</dbReference>
<gene>
    <name evidence="1" type="ORF">SDC9_63882</name>
</gene>
<dbReference type="AlphaFoldDB" id="A0A644XNC1"/>
<reference evidence="1" key="1">
    <citation type="submission" date="2019-08" db="EMBL/GenBank/DDBJ databases">
        <authorList>
            <person name="Kucharzyk K."/>
            <person name="Murdoch R.W."/>
            <person name="Higgins S."/>
            <person name="Loffler F."/>
        </authorList>
    </citation>
    <scope>NUCLEOTIDE SEQUENCE</scope>
</reference>
<sequence length="92" mass="10741">MPVFFSYAVAVGIHPAGFIHQCVGLVKIKHICRLRDIAIGLGFIEQRFSRHFNTLKYRRTKRILIKRVCDGLAHFQIIKWRFGQIEPQIPSH</sequence>
<accession>A0A644XNC1</accession>
<protein>
    <submittedName>
        <fullName evidence="1">Uncharacterized protein</fullName>
    </submittedName>
</protein>
<comment type="caution">
    <text evidence="1">The sequence shown here is derived from an EMBL/GenBank/DDBJ whole genome shotgun (WGS) entry which is preliminary data.</text>
</comment>
<organism evidence="1">
    <name type="scientific">bioreactor metagenome</name>
    <dbReference type="NCBI Taxonomy" id="1076179"/>
    <lineage>
        <taxon>unclassified sequences</taxon>
        <taxon>metagenomes</taxon>
        <taxon>ecological metagenomes</taxon>
    </lineage>
</organism>